<protein>
    <submittedName>
        <fullName evidence="2">Uncharacterized protein</fullName>
    </submittedName>
</protein>
<gene>
    <name evidence="2" type="ORF">RRF57_013088</name>
</gene>
<keyword evidence="3" id="KW-1185">Reference proteome</keyword>
<dbReference type="InterPro" id="IPR036770">
    <property type="entry name" value="Ankyrin_rpt-contain_sf"/>
</dbReference>
<evidence type="ECO:0000313" key="2">
    <source>
        <dbReference type="EMBL" id="KAK5637376.1"/>
    </source>
</evidence>
<dbReference type="SUPFAM" id="SSF48403">
    <property type="entry name" value="Ankyrin repeat"/>
    <property type="match status" value="1"/>
</dbReference>
<dbReference type="Proteomes" id="UP001305414">
    <property type="component" value="Unassembled WGS sequence"/>
</dbReference>
<sequence length="97" mass="11046">MLLGMAKYHHGAFWEKVDQFSRLPPLHFVLRTGDHPNVLENLIKSGQNINGVDCHGWTPLVWALLEERKESLELLLVMGRQVSEHAIYIVTISCISP</sequence>
<dbReference type="Gene3D" id="1.25.40.20">
    <property type="entry name" value="Ankyrin repeat-containing domain"/>
    <property type="match status" value="1"/>
</dbReference>
<dbReference type="Pfam" id="PF12796">
    <property type="entry name" value="Ank_2"/>
    <property type="match status" value="1"/>
</dbReference>
<evidence type="ECO:0000256" key="1">
    <source>
        <dbReference type="PROSITE-ProRule" id="PRU00023"/>
    </source>
</evidence>
<evidence type="ECO:0000313" key="3">
    <source>
        <dbReference type="Proteomes" id="UP001305414"/>
    </source>
</evidence>
<dbReference type="SMART" id="SM00248">
    <property type="entry name" value="ANK"/>
    <property type="match status" value="2"/>
</dbReference>
<dbReference type="PROSITE" id="PS50088">
    <property type="entry name" value="ANK_REPEAT"/>
    <property type="match status" value="1"/>
</dbReference>
<name>A0AAN7V1A5_9PEZI</name>
<keyword evidence="1" id="KW-0040">ANK repeat</keyword>
<reference evidence="2 3" key="1">
    <citation type="submission" date="2023-10" db="EMBL/GenBank/DDBJ databases">
        <title>Draft genome sequence of Xylaria bambusicola isolate GMP-LS, the root and basal stem rot pathogen of sugarcane in Indonesia.</title>
        <authorList>
            <person name="Selvaraj P."/>
            <person name="Muralishankar V."/>
            <person name="Muruganantham S."/>
            <person name="Sp S."/>
            <person name="Haryani S."/>
            <person name="Lau K.J.X."/>
            <person name="Naqvi N.I."/>
        </authorList>
    </citation>
    <scope>NUCLEOTIDE SEQUENCE [LARGE SCALE GENOMIC DNA]</scope>
    <source>
        <strain evidence="2">GMP-LS</strain>
    </source>
</reference>
<proteinExistence type="predicted"/>
<comment type="caution">
    <text evidence="2">The sequence shown here is derived from an EMBL/GenBank/DDBJ whole genome shotgun (WGS) entry which is preliminary data.</text>
</comment>
<dbReference type="AlphaFoldDB" id="A0AAN7V1A5"/>
<dbReference type="EMBL" id="JAWHQM010000112">
    <property type="protein sequence ID" value="KAK5637376.1"/>
    <property type="molecule type" value="Genomic_DNA"/>
</dbReference>
<organism evidence="2 3">
    <name type="scientific">Xylaria bambusicola</name>
    <dbReference type="NCBI Taxonomy" id="326684"/>
    <lineage>
        <taxon>Eukaryota</taxon>
        <taxon>Fungi</taxon>
        <taxon>Dikarya</taxon>
        <taxon>Ascomycota</taxon>
        <taxon>Pezizomycotina</taxon>
        <taxon>Sordariomycetes</taxon>
        <taxon>Xylariomycetidae</taxon>
        <taxon>Xylariales</taxon>
        <taxon>Xylariaceae</taxon>
        <taxon>Xylaria</taxon>
    </lineage>
</organism>
<accession>A0AAN7V1A5</accession>
<dbReference type="InterPro" id="IPR002110">
    <property type="entry name" value="Ankyrin_rpt"/>
</dbReference>
<feature type="repeat" description="ANK" evidence="1">
    <location>
        <begin position="21"/>
        <end position="54"/>
    </location>
</feature>